<protein>
    <submittedName>
        <fullName evidence="1">Uncharacterized protein</fullName>
    </submittedName>
</protein>
<dbReference type="EMBL" id="JADFFL010000007">
    <property type="protein sequence ID" value="MBE9663743.1"/>
    <property type="molecule type" value="Genomic_DNA"/>
</dbReference>
<dbReference type="Proteomes" id="UP000622475">
    <property type="component" value="Unassembled WGS sequence"/>
</dbReference>
<evidence type="ECO:0000313" key="1">
    <source>
        <dbReference type="EMBL" id="MBE9663743.1"/>
    </source>
</evidence>
<reference evidence="1" key="1">
    <citation type="submission" date="2020-10" db="EMBL/GenBank/DDBJ databases">
        <title>Mucilaginibacter mali sp. nov., isolated from rhizosphere soil of apple orchard.</title>
        <authorList>
            <person name="Lee J.-S."/>
            <person name="Kim H.S."/>
            <person name="Kim J.-S."/>
        </authorList>
    </citation>
    <scope>NUCLEOTIDE SEQUENCE</scope>
    <source>
        <strain evidence="1">KCTC 22746</strain>
    </source>
</reference>
<keyword evidence="2" id="KW-1185">Reference proteome</keyword>
<dbReference type="AlphaFoldDB" id="A0A929L189"/>
<dbReference type="SUPFAM" id="SSF53756">
    <property type="entry name" value="UDP-Glycosyltransferase/glycogen phosphorylase"/>
    <property type="match status" value="1"/>
</dbReference>
<evidence type="ECO:0000313" key="2">
    <source>
        <dbReference type="Proteomes" id="UP000622475"/>
    </source>
</evidence>
<dbReference type="Gene3D" id="3.40.50.2000">
    <property type="entry name" value="Glycogen Phosphorylase B"/>
    <property type="match status" value="1"/>
</dbReference>
<comment type="caution">
    <text evidence="1">The sequence shown here is derived from an EMBL/GenBank/DDBJ whole genome shotgun (WGS) entry which is preliminary data.</text>
</comment>
<gene>
    <name evidence="1" type="ORF">IRJ16_17790</name>
</gene>
<name>A0A929L189_9SPHI</name>
<proteinExistence type="predicted"/>
<dbReference type="RefSeq" id="WP_194112987.1">
    <property type="nucleotide sequence ID" value="NZ_JADFFL010000007.1"/>
</dbReference>
<organism evidence="1 2">
    <name type="scientific">Mucilaginibacter myungsuensis</name>
    <dbReference type="NCBI Taxonomy" id="649104"/>
    <lineage>
        <taxon>Bacteria</taxon>
        <taxon>Pseudomonadati</taxon>
        <taxon>Bacteroidota</taxon>
        <taxon>Sphingobacteriia</taxon>
        <taxon>Sphingobacteriales</taxon>
        <taxon>Sphingobacteriaceae</taxon>
        <taxon>Mucilaginibacter</taxon>
    </lineage>
</organism>
<sequence length="406" mass="46924">MKTISSNCLTFLSDTPPLKNKGSGISVLLFHIIKALNGNFTVNVITFCREVEVEPAEIESDNFDIDVHICDKSFFTSYKRLKFGVFKKLFQFIAFIWSIPGILKRYDSDQNTFLTVVGASIKPVCKAWILMKLAPRSKHCLYIVDDLELINKKYDNKFELYLIRLFLERSIRQADVLITISEGLKKLYKNKYDKDSTVLAPHFNKVPPLADKDEKKEREFVFLFTGGLNILYNGSLKFFASVIDDLNKKSTHDVIFKLVVQTYSSLADFRSLNFNEDYVSYSTSDNRDRLLDVYKQCDCFLIPYSFEEADHGLITTSFPQKIAEIIQYGRTILTLGPAYSSVNNFFVLNDLNYRCEEPSLDRLVEAITDILVDGRKFDSYYSAYNKYLSKESVIRIFNDIIKMKDQ</sequence>
<accession>A0A929L189</accession>